<keyword evidence="1" id="KW-1133">Transmembrane helix</keyword>
<evidence type="ECO:0000313" key="3">
    <source>
        <dbReference type="Proteomes" id="UP000199417"/>
    </source>
</evidence>
<dbReference type="RefSeq" id="WP_072844161.1">
    <property type="nucleotide sequence ID" value="NZ_FNAB01000002.1"/>
</dbReference>
<proteinExistence type="predicted"/>
<dbReference type="STRING" id="168276.SAMN05444580_102357"/>
<dbReference type="EMBL" id="FNAB01000002">
    <property type="protein sequence ID" value="SDD00298.1"/>
    <property type="molecule type" value="Genomic_DNA"/>
</dbReference>
<reference evidence="2 3" key="1">
    <citation type="submission" date="2016-10" db="EMBL/GenBank/DDBJ databases">
        <authorList>
            <person name="de Groot N.N."/>
        </authorList>
    </citation>
    <scope>NUCLEOTIDE SEQUENCE [LARGE SCALE GENOMIC DNA]</scope>
    <source>
        <strain evidence="2 3">JCM 11308</strain>
    </source>
</reference>
<organism evidence="2 3">
    <name type="scientific">Rhodococcus tukisamuensis</name>
    <dbReference type="NCBI Taxonomy" id="168276"/>
    <lineage>
        <taxon>Bacteria</taxon>
        <taxon>Bacillati</taxon>
        <taxon>Actinomycetota</taxon>
        <taxon>Actinomycetes</taxon>
        <taxon>Mycobacteriales</taxon>
        <taxon>Nocardiaceae</taxon>
        <taxon>Rhodococcus</taxon>
    </lineage>
</organism>
<evidence type="ECO:0000313" key="2">
    <source>
        <dbReference type="EMBL" id="SDD00298.1"/>
    </source>
</evidence>
<dbReference type="AlphaFoldDB" id="A0A1G6R707"/>
<gene>
    <name evidence="2" type="ORF">SAMN05444580_102357</name>
</gene>
<evidence type="ECO:0000256" key="1">
    <source>
        <dbReference type="SAM" id="Phobius"/>
    </source>
</evidence>
<protein>
    <recommendedName>
        <fullName evidence="4">Sporulation protein YtfJ (Spore_YtfJ)</fullName>
    </recommendedName>
</protein>
<keyword evidence="1" id="KW-0812">Transmembrane</keyword>
<evidence type="ECO:0008006" key="4">
    <source>
        <dbReference type="Google" id="ProtNLM"/>
    </source>
</evidence>
<accession>A0A1G6R707</accession>
<keyword evidence="3" id="KW-1185">Reference proteome</keyword>
<keyword evidence="1" id="KW-0472">Membrane</keyword>
<name>A0A1G6R707_9NOCA</name>
<feature type="transmembrane region" description="Helical" evidence="1">
    <location>
        <begin position="71"/>
        <end position="91"/>
    </location>
</feature>
<sequence>METPDLVNGVRTDPSASRVFGEPYETVDGATIVTVARIRGGGRGFTATPVGAFVVHDGKVSWEAAVDETRVGLLAVSIGLAATVIATLAVLRRPPWPDLSRRGSFGSNRSRP</sequence>
<dbReference type="Proteomes" id="UP000199417">
    <property type="component" value="Unassembled WGS sequence"/>
</dbReference>